<dbReference type="GO" id="GO:0003887">
    <property type="term" value="F:DNA-directed DNA polymerase activity"/>
    <property type="evidence" value="ECO:0007669"/>
    <property type="project" value="UniProtKB-KW"/>
</dbReference>
<keyword evidence="18" id="KW-0539">Nucleus</keyword>
<evidence type="ECO:0000256" key="5">
    <source>
        <dbReference type="ARBA" id="ARBA00016178"/>
    </source>
</evidence>
<comment type="catalytic activity">
    <reaction evidence="19">
        <text>DNA(n) + a 2'-deoxyribonucleoside 5'-triphosphate = DNA(n+1) + diphosphate</text>
        <dbReference type="Rhea" id="RHEA:22508"/>
        <dbReference type="Rhea" id="RHEA-COMP:17339"/>
        <dbReference type="Rhea" id="RHEA-COMP:17340"/>
        <dbReference type="ChEBI" id="CHEBI:33019"/>
        <dbReference type="ChEBI" id="CHEBI:61560"/>
        <dbReference type="ChEBI" id="CHEBI:173112"/>
        <dbReference type="EC" id="2.7.7.7"/>
    </reaction>
</comment>
<proteinExistence type="inferred from homology"/>
<dbReference type="InterPro" id="IPR043502">
    <property type="entry name" value="DNA/RNA_pol_sf"/>
</dbReference>
<dbReference type="Gene3D" id="3.30.1490.100">
    <property type="entry name" value="DNA polymerase, Y-family, little finger domain"/>
    <property type="match status" value="1"/>
</dbReference>
<name>A0A7I8K7V5_SPIIN</name>
<dbReference type="Gene3D" id="3.40.1170.60">
    <property type="match status" value="1"/>
</dbReference>
<dbReference type="NCBIfam" id="NF002677">
    <property type="entry name" value="PRK02406.1"/>
    <property type="match status" value="1"/>
</dbReference>
<dbReference type="Pfam" id="PF11799">
    <property type="entry name" value="IMS_C"/>
    <property type="match status" value="1"/>
</dbReference>
<dbReference type="OrthoDB" id="1747274at2759"/>
<evidence type="ECO:0000259" key="21">
    <source>
        <dbReference type="PROSITE" id="PS50173"/>
    </source>
</evidence>
<feature type="region of interest" description="Disordered" evidence="20">
    <location>
        <begin position="605"/>
        <end position="641"/>
    </location>
</feature>
<dbReference type="GO" id="GO:0008270">
    <property type="term" value="F:zinc ion binding"/>
    <property type="evidence" value="ECO:0007669"/>
    <property type="project" value="UniProtKB-KW"/>
</dbReference>
<dbReference type="Gene3D" id="1.10.150.810">
    <property type="match status" value="2"/>
</dbReference>
<evidence type="ECO:0000256" key="18">
    <source>
        <dbReference type="ARBA" id="ARBA00023242"/>
    </source>
</evidence>
<dbReference type="Pfam" id="PF18439">
    <property type="entry name" value="zf_UBZ"/>
    <property type="match status" value="1"/>
</dbReference>
<keyword evidence="11" id="KW-0227">DNA damage</keyword>
<dbReference type="EMBL" id="LR746266">
    <property type="protein sequence ID" value="CAA7393601.1"/>
    <property type="molecule type" value="Genomic_DNA"/>
</dbReference>
<feature type="domain" description="UmuC" evidence="21">
    <location>
        <begin position="100"/>
        <end position="280"/>
    </location>
</feature>
<dbReference type="PANTHER" id="PTHR11076">
    <property type="entry name" value="DNA REPAIR POLYMERASE UMUC / TRANSFERASE FAMILY MEMBER"/>
    <property type="match status" value="1"/>
</dbReference>
<dbReference type="PANTHER" id="PTHR11076:SF33">
    <property type="entry name" value="DNA POLYMERASE KAPPA"/>
    <property type="match status" value="1"/>
</dbReference>
<dbReference type="FunFam" id="3.30.1490.100:FF:000004">
    <property type="entry name" value="DNA polymerase IV"/>
    <property type="match status" value="1"/>
</dbReference>
<dbReference type="GO" id="GO:0042276">
    <property type="term" value="P:error-prone translesion synthesis"/>
    <property type="evidence" value="ECO:0007669"/>
    <property type="project" value="TreeGrafter"/>
</dbReference>
<evidence type="ECO:0000259" key="22">
    <source>
        <dbReference type="PROSITE" id="PS51907"/>
    </source>
</evidence>
<dbReference type="InterPro" id="IPR001126">
    <property type="entry name" value="UmuC"/>
</dbReference>
<evidence type="ECO:0000256" key="13">
    <source>
        <dbReference type="ARBA" id="ARBA00022833"/>
    </source>
</evidence>
<keyword evidence="7" id="KW-0808">Transferase</keyword>
<evidence type="ECO:0000256" key="7">
    <source>
        <dbReference type="ARBA" id="ARBA00022679"/>
    </source>
</evidence>
<dbReference type="GO" id="GO:0006281">
    <property type="term" value="P:DNA repair"/>
    <property type="evidence" value="ECO:0007669"/>
    <property type="project" value="UniProtKB-KW"/>
</dbReference>
<dbReference type="FunFam" id="1.10.150.810:FF:000001">
    <property type="entry name" value="DNA polymerase kappa"/>
    <property type="match status" value="1"/>
</dbReference>
<evidence type="ECO:0000256" key="11">
    <source>
        <dbReference type="ARBA" id="ARBA00022763"/>
    </source>
</evidence>
<evidence type="ECO:0000256" key="16">
    <source>
        <dbReference type="ARBA" id="ARBA00023125"/>
    </source>
</evidence>
<dbReference type="PROSITE" id="PS51907">
    <property type="entry name" value="ZF_UBZ3"/>
    <property type="match status" value="1"/>
</dbReference>
<evidence type="ECO:0000256" key="12">
    <source>
        <dbReference type="ARBA" id="ARBA00022771"/>
    </source>
</evidence>
<keyword evidence="15" id="KW-0239">DNA-directed DNA polymerase</keyword>
<accession>A0A7I8K7V5</accession>
<dbReference type="InterPro" id="IPR017961">
    <property type="entry name" value="DNA_pol_Y-fam_little_finger"/>
</dbReference>
<gene>
    <name evidence="23" type="ORF">SI8410_03004329</name>
</gene>
<dbReference type="CDD" id="cd03586">
    <property type="entry name" value="PolY_Pol_IV_kappa"/>
    <property type="match status" value="1"/>
</dbReference>
<dbReference type="HAMAP" id="MF_01113">
    <property type="entry name" value="DNApol_IV"/>
    <property type="match status" value="1"/>
</dbReference>
<comment type="cofactor">
    <cofactor evidence="1">
        <name>Mg(2+)</name>
        <dbReference type="ChEBI" id="CHEBI:18420"/>
    </cofactor>
</comment>
<evidence type="ECO:0000256" key="3">
    <source>
        <dbReference type="ARBA" id="ARBA00010945"/>
    </source>
</evidence>
<dbReference type="PROSITE" id="PS50173">
    <property type="entry name" value="UMUC"/>
    <property type="match status" value="1"/>
</dbReference>
<dbReference type="AlphaFoldDB" id="A0A7I8K7V5"/>
<evidence type="ECO:0000313" key="23">
    <source>
        <dbReference type="EMBL" id="CAA7393601.1"/>
    </source>
</evidence>
<dbReference type="InterPro" id="IPR050116">
    <property type="entry name" value="DNA_polymerase-Y"/>
</dbReference>
<comment type="subcellular location">
    <subcellularLocation>
        <location evidence="2">Nucleus</location>
    </subcellularLocation>
</comment>
<keyword evidence="17" id="KW-0234">DNA repair</keyword>
<dbReference type="GO" id="GO:0006260">
    <property type="term" value="P:DNA replication"/>
    <property type="evidence" value="ECO:0007669"/>
    <property type="project" value="UniProtKB-KW"/>
</dbReference>
<dbReference type="GO" id="GO:0003684">
    <property type="term" value="F:damaged DNA binding"/>
    <property type="evidence" value="ECO:0007669"/>
    <property type="project" value="InterPro"/>
</dbReference>
<feature type="compositionally biased region" description="Polar residues" evidence="20">
    <location>
        <begin position="609"/>
        <end position="618"/>
    </location>
</feature>
<evidence type="ECO:0000256" key="4">
    <source>
        <dbReference type="ARBA" id="ARBA00012417"/>
    </source>
</evidence>
<dbReference type="InterPro" id="IPR041298">
    <property type="entry name" value="UBZ3"/>
</dbReference>
<dbReference type="PIRSF" id="PIRSF036603">
    <property type="entry name" value="DPol_eta"/>
    <property type="match status" value="1"/>
</dbReference>
<sequence>MGATSDGDRPWESYQTVYTNAKAGMDGVDKEKVQRVIYEMSKGSKYFENEQRKEAIVKQRIERMRAQCAKLTAKDIAQFQMIADKRILELESSRDLSKIWVHSDMDAFYAAVETLENPSLKGKPLAVGGKSMICTANYEARKFGVRAAMPGFIALKLCPNLVFVPTNFDKYMNYSEKTRKVFRGYDPNFIATSLDEAYLNITTICKDRCVSSQEVAEELRNAIYEETGLTCSVGVAPNRLLAKVCSDINKPNGQFILPNERKAILTFISSLPIRKIGGIGKVTEHILRDVLGINTCQEMLKKSAYLCGLFSPCSIDFFLSVGLGVGNTDTQFRLRKSISSERTFSSTEDQSLIFKKMEEIAETLSNDMQKESLFGRTLTLKLKTTSFEVKTRATSLQKYIQSKEDIFSHATKLLKAELPLSVRLIGLRMSHFCVGTPHSADPMQKTLSGFIFSGGASSSADTNADSLIDSEICFSDDVNDLPLGYDHPEQVDEKHLTHCTGERNEATDDRSVAKVCFIYIYSFYIEMPISSCTQSLMEGMDLMNEEDKSADNRALLSRTQEEVVLWINDYMCSLCGCELPPSFVEERQEHSDYHLAEMLQKESMDNFGKPTQGSNPVQKSPCVGRSARKRRNKSAHNDGKHIPIDCFFERSKKVRRP</sequence>
<evidence type="ECO:0000256" key="14">
    <source>
        <dbReference type="ARBA" id="ARBA00022842"/>
    </source>
</evidence>
<dbReference type="InterPro" id="IPR022880">
    <property type="entry name" value="DNApol_IV"/>
</dbReference>
<dbReference type="Pfam" id="PF00817">
    <property type="entry name" value="IMS"/>
    <property type="match status" value="1"/>
</dbReference>
<evidence type="ECO:0000256" key="9">
    <source>
        <dbReference type="ARBA" id="ARBA00022705"/>
    </source>
</evidence>
<dbReference type="Proteomes" id="UP000663760">
    <property type="component" value="Chromosome 3"/>
</dbReference>
<keyword evidence="14" id="KW-0460">Magnesium</keyword>
<dbReference type="EC" id="2.7.7.7" evidence="4"/>
<dbReference type="Gene3D" id="3.30.70.270">
    <property type="match status" value="1"/>
</dbReference>
<dbReference type="FunFam" id="3.40.1170.60:FF:000002">
    <property type="entry name" value="Polymerase (DNA directed) kappa"/>
    <property type="match status" value="1"/>
</dbReference>
<dbReference type="FunFam" id="1.10.150.810:FF:000003">
    <property type="entry name" value="DNA polymerase kappa subunit"/>
    <property type="match status" value="1"/>
</dbReference>
<dbReference type="InterPro" id="IPR043128">
    <property type="entry name" value="Rev_trsase/Diguanyl_cyclase"/>
</dbReference>
<evidence type="ECO:0000256" key="20">
    <source>
        <dbReference type="SAM" id="MobiDB-lite"/>
    </source>
</evidence>
<keyword evidence="13" id="KW-0862">Zinc</keyword>
<dbReference type="FunFam" id="3.30.70.270:FF:000014">
    <property type="entry name" value="DNA polymerase kappa subunit"/>
    <property type="match status" value="1"/>
</dbReference>
<keyword evidence="10" id="KW-0479">Metal-binding</keyword>
<keyword evidence="24" id="KW-1185">Reference proteome</keyword>
<organism evidence="23 24">
    <name type="scientific">Spirodela intermedia</name>
    <name type="common">Intermediate duckweed</name>
    <dbReference type="NCBI Taxonomy" id="51605"/>
    <lineage>
        <taxon>Eukaryota</taxon>
        <taxon>Viridiplantae</taxon>
        <taxon>Streptophyta</taxon>
        <taxon>Embryophyta</taxon>
        <taxon>Tracheophyta</taxon>
        <taxon>Spermatophyta</taxon>
        <taxon>Magnoliopsida</taxon>
        <taxon>Liliopsida</taxon>
        <taxon>Araceae</taxon>
        <taxon>Lemnoideae</taxon>
        <taxon>Spirodela</taxon>
    </lineage>
</organism>
<keyword evidence="9" id="KW-0235">DNA replication</keyword>
<feature type="domain" description="UBZ3-type" evidence="22">
    <location>
        <begin position="565"/>
        <end position="602"/>
    </location>
</feature>
<evidence type="ECO:0000256" key="19">
    <source>
        <dbReference type="ARBA" id="ARBA00049244"/>
    </source>
</evidence>
<evidence type="ECO:0000256" key="1">
    <source>
        <dbReference type="ARBA" id="ARBA00001946"/>
    </source>
</evidence>
<evidence type="ECO:0000256" key="6">
    <source>
        <dbReference type="ARBA" id="ARBA00022457"/>
    </source>
</evidence>
<evidence type="ECO:0000256" key="2">
    <source>
        <dbReference type="ARBA" id="ARBA00004123"/>
    </source>
</evidence>
<protein>
    <recommendedName>
        <fullName evidence="5">DNA polymerase kappa</fullName>
        <ecNumber evidence="4">2.7.7.7</ecNumber>
    </recommendedName>
</protein>
<keyword evidence="16" id="KW-0238">DNA-binding</keyword>
<dbReference type="GO" id="GO:0005634">
    <property type="term" value="C:nucleus"/>
    <property type="evidence" value="ECO:0007669"/>
    <property type="project" value="UniProtKB-SubCell"/>
</dbReference>
<evidence type="ECO:0000256" key="17">
    <source>
        <dbReference type="ARBA" id="ARBA00023204"/>
    </source>
</evidence>
<dbReference type="SUPFAM" id="SSF56672">
    <property type="entry name" value="DNA/RNA polymerases"/>
    <property type="match status" value="1"/>
</dbReference>
<keyword evidence="8" id="KW-0548">Nucleotidyltransferase</keyword>
<evidence type="ECO:0000313" key="24">
    <source>
        <dbReference type="Proteomes" id="UP000663760"/>
    </source>
</evidence>
<evidence type="ECO:0000256" key="10">
    <source>
        <dbReference type="ARBA" id="ARBA00022723"/>
    </source>
</evidence>
<evidence type="ECO:0000256" key="8">
    <source>
        <dbReference type="ARBA" id="ARBA00022695"/>
    </source>
</evidence>
<comment type="similarity">
    <text evidence="3">Belongs to the DNA polymerase type-Y family.</text>
</comment>
<dbReference type="InterPro" id="IPR036775">
    <property type="entry name" value="DNA_pol_Y-fam_lit_finger_sf"/>
</dbReference>
<keyword evidence="12" id="KW-0863">Zinc-finger</keyword>
<keyword evidence="6" id="KW-0515">Mutator protein</keyword>
<dbReference type="SUPFAM" id="SSF100879">
    <property type="entry name" value="Lesion bypass DNA polymerase (Y-family), little finger domain"/>
    <property type="match status" value="1"/>
</dbReference>
<evidence type="ECO:0000256" key="15">
    <source>
        <dbReference type="ARBA" id="ARBA00022932"/>
    </source>
</evidence>
<reference evidence="23" key="1">
    <citation type="submission" date="2020-02" db="EMBL/GenBank/DDBJ databases">
        <authorList>
            <person name="Scholz U."/>
            <person name="Mascher M."/>
            <person name="Fiebig A."/>
        </authorList>
    </citation>
    <scope>NUCLEOTIDE SEQUENCE</scope>
</reference>